<feature type="region of interest" description="Disordered" evidence="1">
    <location>
        <begin position="158"/>
        <end position="243"/>
    </location>
</feature>
<evidence type="ECO:0000313" key="2">
    <source>
        <dbReference type="EMBL" id="PNR26297.1"/>
    </source>
</evidence>
<feature type="compositionally biased region" description="Low complexity" evidence="1">
    <location>
        <begin position="231"/>
        <end position="243"/>
    </location>
</feature>
<name>A0A2K1IAJ8_PHYPA</name>
<proteinExistence type="predicted"/>
<dbReference type="PaxDb" id="3218-PP1S54_286V6.2"/>
<dbReference type="Proteomes" id="UP000006727">
    <property type="component" value="Chromosome 27"/>
</dbReference>
<protein>
    <submittedName>
        <fullName evidence="2 3">Uncharacterized protein</fullName>
    </submittedName>
</protein>
<gene>
    <name evidence="2" type="ORF">PHYPA_030871</name>
</gene>
<dbReference type="EMBL" id="ABEU02000027">
    <property type="protein sequence ID" value="PNR26297.1"/>
    <property type="molecule type" value="Genomic_DNA"/>
</dbReference>
<sequence>MDCAEFINGFHVSFCVDSVTHHDDSRTLGSFGERKRKKASLSQEEAQNLCSSRTARSCACLLYSSVLSPPAAGLQRELVLFGLLQCHGYYISPGFAHFDQSSPVFRTSFNHLHSTPSQQTKMKGFQVLRLVVAILVISSSLSLARVLDDGISNQKFKLPTLPSCPPPPESPVYESPPYASPSPVYESPPYSPSPVYESPPSPTYSPSPVYKSPTYSPSPVYKSPPSPSYSPSPVYKSPPAGGY</sequence>
<dbReference type="InParanoid" id="A0A2K1IAJ8"/>
<feature type="compositionally biased region" description="Pro residues" evidence="1">
    <location>
        <begin position="189"/>
        <end position="205"/>
    </location>
</feature>
<dbReference type="AlphaFoldDB" id="A0A2K1IAJ8"/>
<dbReference type="STRING" id="3218.A0A2K1IAJ8"/>
<evidence type="ECO:0000256" key="1">
    <source>
        <dbReference type="SAM" id="MobiDB-lite"/>
    </source>
</evidence>
<evidence type="ECO:0000313" key="3">
    <source>
        <dbReference type="EnsemblPlants" id="Pp3c27_3570V3.1"/>
    </source>
</evidence>
<evidence type="ECO:0000313" key="4">
    <source>
        <dbReference type="Proteomes" id="UP000006727"/>
    </source>
</evidence>
<dbReference type="EnsemblPlants" id="Pp3c27_3570V3.2">
    <property type="protein sequence ID" value="Pp3c27_3570V3.2"/>
    <property type="gene ID" value="Pp3c27_3570"/>
</dbReference>
<dbReference type="Gramene" id="Pp3c27_3570V3.1">
    <property type="protein sequence ID" value="Pp3c27_3570V3.1"/>
    <property type="gene ID" value="Pp3c27_3570"/>
</dbReference>
<feature type="compositionally biased region" description="Low complexity" evidence="1">
    <location>
        <begin position="171"/>
        <end position="188"/>
    </location>
</feature>
<reference evidence="3" key="3">
    <citation type="submission" date="2020-12" db="UniProtKB">
        <authorList>
            <consortium name="EnsemblPlants"/>
        </authorList>
    </citation>
    <scope>IDENTIFICATION</scope>
</reference>
<feature type="compositionally biased region" description="Low complexity" evidence="1">
    <location>
        <begin position="206"/>
        <end position="221"/>
    </location>
</feature>
<reference evidence="2 4" key="1">
    <citation type="journal article" date="2008" name="Science">
        <title>The Physcomitrella genome reveals evolutionary insights into the conquest of land by plants.</title>
        <authorList>
            <person name="Rensing S."/>
            <person name="Lang D."/>
            <person name="Zimmer A."/>
            <person name="Terry A."/>
            <person name="Salamov A."/>
            <person name="Shapiro H."/>
            <person name="Nishiyama T."/>
            <person name="Perroud P.-F."/>
            <person name="Lindquist E."/>
            <person name="Kamisugi Y."/>
            <person name="Tanahashi T."/>
            <person name="Sakakibara K."/>
            <person name="Fujita T."/>
            <person name="Oishi K."/>
            <person name="Shin-I T."/>
            <person name="Kuroki Y."/>
            <person name="Toyoda A."/>
            <person name="Suzuki Y."/>
            <person name="Hashimoto A."/>
            <person name="Yamaguchi K."/>
            <person name="Sugano A."/>
            <person name="Kohara Y."/>
            <person name="Fujiyama A."/>
            <person name="Anterola A."/>
            <person name="Aoki S."/>
            <person name="Ashton N."/>
            <person name="Barbazuk W.B."/>
            <person name="Barker E."/>
            <person name="Bennetzen J."/>
            <person name="Bezanilla M."/>
            <person name="Blankenship R."/>
            <person name="Cho S.H."/>
            <person name="Dutcher S."/>
            <person name="Estelle M."/>
            <person name="Fawcett J.A."/>
            <person name="Gundlach H."/>
            <person name="Hanada K."/>
            <person name="Heyl A."/>
            <person name="Hicks K.A."/>
            <person name="Hugh J."/>
            <person name="Lohr M."/>
            <person name="Mayer K."/>
            <person name="Melkozernov A."/>
            <person name="Murata T."/>
            <person name="Nelson D."/>
            <person name="Pils B."/>
            <person name="Prigge M."/>
            <person name="Reiss B."/>
            <person name="Renner T."/>
            <person name="Rombauts S."/>
            <person name="Rushton P."/>
            <person name="Sanderfoot A."/>
            <person name="Schween G."/>
            <person name="Shiu S.-H."/>
            <person name="Stueber K."/>
            <person name="Theodoulou F.L."/>
            <person name="Tu H."/>
            <person name="Van de Peer Y."/>
            <person name="Verrier P.J."/>
            <person name="Waters E."/>
            <person name="Wood A."/>
            <person name="Yang L."/>
            <person name="Cove D."/>
            <person name="Cuming A."/>
            <person name="Hasebe M."/>
            <person name="Lucas S."/>
            <person name="Mishler D.B."/>
            <person name="Reski R."/>
            <person name="Grigoriev I."/>
            <person name="Quatrano R.S."/>
            <person name="Boore J.L."/>
        </authorList>
    </citation>
    <scope>NUCLEOTIDE SEQUENCE [LARGE SCALE GENOMIC DNA]</scope>
    <source>
        <strain evidence="3 4">cv. Gransden 2004</strain>
    </source>
</reference>
<organism evidence="2">
    <name type="scientific">Physcomitrium patens</name>
    <name type="common">Spreading-leaved earth moss</name>
    <name type="synonym">Physcomitrella patens</name>
    <dbReference type="NCBI Taxonomy" id="3218"/>
    <lineage>
        <taxon>Eukaryota</taxon>
        <taxon>Viridiplantae</taxon>
        <taxon>Streptophyta</taxon>
        <taxon>Embryophyta</taxon>
        <taxon>Bryophyta</taxon>
        <taxon>Bryophytina</taxon>
        <taxon>Bryopsida</taxon>
        <taxon>Funariidae</taxon>
        <taxon>Funariales</taxon>
        <taxon>Funariaceae</taxon>
        <taxon>Physcomitrium</taxon>
    </lineage>
</organism>
<dbReference type="Gramene" id="Pp3c27_3570V3.2">
    <property type="protein sequence ID" value="Pp3c27_3570V3.2"/>
    <property type="gene ID" value="Pp3c27_3570"/>
</dbReference>
<dbReference type="EnsemblPlants" id="Pp3c27_3570V3.1">
    <property type="protein sequence ID" value="Pp3c27_3570V3.1"/>
    <property type="gene ID" value="Pp3c27_3570"/>
</dbReference>
<dbReference type="PRINTS" id="PR01217">
    <property type="entry name" value="PRICHEXTENSN"/>
</dbReference>
<keyword evidence="4" id="KW-1185">Reference proteome</keyword>
<accession>A0A2K1IAJ8</accession>
<reference evidence="2 4" key="2">
    <citation type="journal article" date="2018" name="Plant J.">
        <title>The Physcomitrella patens chromosome-scale assembly reveals moss genome structure and evolution.</title>
        <authorList>
            <person name="Lang D."/>
            <person name="Ullrich K.K."/>
            <person name="Murat F."/>
            <person name="Fuchs J."/>
            <person name="Jenkins J."/>
            <person name="Haas F.B."/>
            <person name="Piednoel M."/>
            <person name="Gundlach H."/>
            <person name="Van Bel M."/>
            <person name="Meyberg R."/>
            <person name="Vives C."/>
            <person name="Morata J."/>
            <person name="Symeonidi A."/>
            <person name="Hiss M."/>
            <person name="Muchero W."/>
            <person name="Kamisugi Y."/>
            <person name="Saleh O."/>
            <person name="Blanc G."/>
            <person name="Decker E.L."/>
            <person name="van Gessel N."/>
            <person name="Grimwood J."/>
            <person name="Hayes R.D."/>
            <person name="Graham S.W."/>
            <person name="Gunter L.E."/>
            <person name="McDaniel S.F."/>
            <person name="Hoernstein S.N.W."/>
            <person name="Larsson A."/>
            <person name="Li F.W."/>
            <person name="Perroud P.F."/>
            <person name="Phillips J."/>
            <person name="Ranjan P."/>
            <person name="Rokshar D.S."/>
            <person name="Rothfels C.J."/>
            <person name="Schneider L."/>
            <person name="Shu S."/>
            <person name="Stevenson D.W."/>
            <person name="Thummler F."/>
            <person name="Tillich M."/>
            <person name="Villarreal Aguilar J.C."/>
            <person name="Widiez T."/>
            <person name="Wong G.K."/>
            <person name="Wymore A."/>
            <person name="Zhang Y."/>
            <person name="Zimmer A.D."/>
            <person name="Quatrano R.S."/>
            <person name="Mayer K.F.X."/>
            <person name="Goodstein D."/>
            <person name="Casacuberta J.M."/>
            <person name="Vandepoele K."/>
            <person name="Reski R."/>
            <person name="Cuming A.C."/>
            <person name="Tuskan G.A."/>
            <person name="Maumus F."/>
            <person name="Salse J."/>
            <person name="Schmutz J."/>
            <person name="Rensing S.A."/>
        </authorList>
    </citation>
    <scope>NUCLEOTIDE SEQUENCE [LARGE SCALE GENOMIC DNA]</scope>
    <source>
        <strain evidence="3 4">cv. Gransden 2004</strain>
    </source>
</reference>